<protein>
    <recommendedName>
        <fullName evidence="1">Elongation factor G-binding protein C-terminal treble-clef zinc-finger domain-containing protein</fullName>
    </recommendedName>
</protein>
<dbReference type="Proteomes" id="UP000282312">
    <property type="component" value="Unassembled WGS sequence"/>
</dbReference>
<feature type="domain" description="Elongation factor G-binding protein C-terminal treble-clef zinc-finger" evidence="1">
    <location>
        <begin position="9"/>
        <end position="160"/>
    </location>
</feature>
<reference evidence="2 3" key="1">
    <citation type="submission" date="2018-05" db="EMBL/GenBank/DDBJ databases">
        <title>Micromonospora from Atacama Desert.</title>
        <authorList>
            <person name="Carro L."/>
            <person name="Goodfellow M."/>
            <person name="Klenk H.-P."/>
        </authorList>
    </citation>
    <scope>NUCLEOTIDE SEQUENCE [LARGE SCALE GENOMIC DNA]</scope>
    <source>
        <strain evidence="2 3">LB39</strain>
    </source>
</reference>
<evidence type="ECO:0000313" key="2">
    <source>
        <dbReference type="EMBL" id="RQW96227.1"/>
    </source>
</evidence>
<dbReference type="OrthoDB" id="4171838at2"/>
<dbReference type="Pfam" id="PF16571">
    <property type="entry name" value="FBP_C"/>
    <property type="match status" value="1"/>
</dbReference>
<name>A0A3N9W5V4_9ACTN</name>
<accession>A0A3N9W5V4</accession>
<organism evidence="2 3">
    <name type="scientific">Micromonospora inaquosa</name>
    <dbReference type="NCBI Taxonomy" id="2203716"/>
    <lineage>
        <taxon>Bacteria</taxon>
        <taxon>Bacillati</taxon>
        <taxon>Actinomycetota</taxon>
        <taxon>Actinomycetes</taxon>
        <taxon>Micromonosporales</taxon>
        <taxon>Micromonosporaceae</taxon>
        <taxon>Micromonospora</taxon>
    </lineage>
</organism>
<dbReference type="InterPro" id="IPR032330">
    <property type="entry name" value="EF-G-binding_C"/>
</dbReference>
<sequence>MLAVTESAIRKSFVNCTQGEAKRMAVPKDLETRPWDDLDFLGWRDPAAPQRAYLVTESEGRLVGVVLRAATHQTGRARHSMCSLCLTTHLGDGVSLMTARKAGPGGRQGDSVGTYICSDLACSLYLRGKKRSEPRMPEPLPLPERIDRVRTALATFLRKVAE</sequence>
<evidence type="ECO:0000259" key="1">
    <source>
        <dbReference type="Pfam" id="PF16571"/>
    </source>
</evidence>
<dbReference type="EMBL" id="QGSZ01000344">
    <property type="protein sequence ID" value="RQW96227.1"/>
    <property type="molecule type" value="Genomic_DNA"/>
</dbReference>
<gene>
    <name evidence="2" type="ORF">DLJ59_31510</name>
</gene>
<comment type="caution">
    <text evidence="2">The sequence shown here is derived from an EMBL/GenBank/DDBJ whole genome shotgun (WGS) entry which is preliminary data.</text>
</comment>
<dbReference type="RefSeq" id="WP_124777479.1">
    <property type="nucleotide sequence ID" value="NZ_JBEZFR010000004.1"/>
</dbReference>
<evidence type="ECO:0000313" key="3">
    <source>
        <dbReference type="Proteomes" id="UP000282312"/>
    </source>
</evidence>
<dbReference type="AlphaFoldDB" id="A0A3N9W5V4"/>
<keyword evidence="3" id="KW-1185">Reference proteome</keyword>
<proteinExistence type="predicted"/>